<feature type="transmembrane region" description="Helical" evidence="1">
    <location>
        <begin position="21"/>
        <end position="38"/>
    </location>
</feature>
<accession>A0A839GHH5</accession>
<dbReference type="AlphaFoldDB" id="A0A839GHH5"/>
<organism evidence="2 3">
    <name type="scientific">Rufibacter quisquiliarum</name>
    <dbReference type="NCBI Taxonomy" id="1549639"/>
    <lineage>
        <taxon>Bacteria</taxon>
        <taxon>Pseudomonadati</taxon>
        <taxon>Bacteroidota</taxon>
        <taxon>Cytophagia</taxon>
        <taxon>Cytophagales</taxon>
        <taxon>Hymenobacteraceae</taxon>
        <taxon>Rufibacter</taxon>
    </lineage>
</organism>
<evidence type="ECO:0000256" key="1">
    <source>
        <dbReference type="SAM" id="Phobius"/>
    </source>
</evidence>
<dbReference type="EMBL" id="JACJIQ010000012">
    <property type="protein sequence ID" value="MBA9078332.1"/>
    <property type="molecule type" value="Genomic_DNA"/>
</dbReference>
<gene>
    <name evidence="2" type="ORF">FHS90_003058</name>
</gene>
<evidence type="ECO:0000313" key="3">
    <source>
        <dbReference type="Proteomes" id="UP000563094"/>
    </source>
</evidence>
<keyword evidence="1" id="KW-0812">Transmembrane</keyword>
<reference evidence="2 3" key="1">
    <citation type="submission" date="2020-08" db="EMBL/GenBank/DDBJ databases">
        <title>Genomic Encyclopedia of Type Strains, Phase IV (KMG-IV): sequencing the most valuable type-strain genomes for metagenomic binning, comparative biology and taxonomic classification.</title>
        <authorList>
            <person name="Goeker M."/>
        </authorList>
    </citation>
    <scope>NUCLEOTIDE SEQUENCE [LARGE SCALE GENOMIC DNA]</scope>
    <source>
        <strain evidence="2 3">DSM 29854</strain>
    </source>
</reference>
<dbReference type="RefSeq" id="WP_281367912.1">
    <property type="nucleotide sequence ID" value="NZ_JACJIQ010000012.1"/>
</dbReference>
<evidence type="ECO:0000313" key="2">
    <source>
        <dbReference type="EMBL" id="MBA9078332.1"/>
    </source>
</evidence>
<comment type="caution">
    <text evidence="2">The sequence shown here is derived from an EMBL/GenBank/DDBJ whole genome shotgun (WGS) entry which is preliminary data.</text>
</comment>
<keyword evidence="3" id="KW-1185">Reference proteome</keyword>
<keyword evidence="1" id="KW-1133">Transmembrane helix</keyword>
<proteinExistence type="predicted"/>
<sequence>MRKDRRDWDRDDWYWHNNKPKLYFAAAMLLGLAIYKAGQALGWW</sequence>
<name>A0A839GHH5_9BACT</name>
<keyword evidence="1" id="KW-0472">Membrane</keyword>
<dbReference type="Proteomes" id="UP000563094">
    <property type="component" value="Unassembled WGS sequence"/>
</dbReference>
<protein>
    <submittedName>
        <fullName evidence="2">Uncharacterized protein</fullName>
    </submittedName>
</protein>